<keyword evidence="2" id="KW-0964">Secreted</keyword>
<organism evidence="3 4">
    <name type="scientific">Aliiroseovarius crassostreae</name>
    <dbReference type="NCBI Taxonomy" id="154981"/>
    <lineage>
        <taxon>Bacteria</taxon>
        <taxon>Pseudomonadati</taxon>
        <taxon>Pseudomonadota</taxon>
        <taxon>Alphaproteobacteria</taxon>
        <taxon>Rhodobacterales</taxon>
        <taxon>Paracoccaceae</taxon>
        <taxon>Aliiroseovarius</taxon>
    </lineage>
</organism>
<gene>
    <name evidence="3" type="ORF">AKJ29_10250</name>
</gene>
<evidence type="ECO:0000256" key="2">
    <source>
        <dbReference type="ARBA" id="ARBA00022525"/>
    </source>
</evidence>
<dbReference type="InterPro" id="IPR050557">
    <property type="entry name" value="RTX_toxin/Mannuronan_C5-epim"/>
</dbReference>
<dbReference type="EMBL" id="LKBA01000019">
    <property type="protein sequence ID" value="KPN62572.1"/>
    <property type="molecule type" value="Genomic_DNA"/>
</dbReference>
<sequence>MFGIALVLPLLGLALGMMGSLEEVSDKPSEGDDLIDKSSQDVGADLLAYAGDDTVVGTEGDDFISVGDGDDVAIGGGGEDVIEGGAGDDFLSGNTLGETYGEVFDDHAPDLLKGGEGNDTLIGYGDETLIGGAGADSLHLIHDMNNDAVPSIEGFDPDEDQIIIYLQGVGDGDEVEVSAETTPEGIALTIQAGEDEAIVHVAGDNLTTQGMDFSFLKLKVAEMPTAA</sequence>
<dbReference type="PANTHER" id="PTHR38340:SF1">
    <property type="entry name" value="S-LAYER PROTEIN"/>
    <property type="match status" value="1"/>
</dbReference>
<dbReference type="Pfam" id="PF00353">
    <property type="entry name" value="HemolysinCabind"/>
    <property type="match status" value="2"/>
</dbReference>
<reference evidence="3 4" key="1">
    <citation type="submission" date="2015-09" db="EMBL/GenBank/DDBJ databases">
        <title>Draft genome sequence of Aliiroseovarius crassostreae CV919-312TSm, the causative agent of Roseovarius Oyster Disease (formerly Juvenile Oyster Disease).</title>
        <authorList>
            <person name="Kessner L."/>
            <person name="Spinard E."/>
            <person name="Nelson D."/>
        </authorList>
    </citation>
    <scope>NUCLEOTIDE SEQUENCE [LARGE SCALE GENOMIC DNA]</scope>
    <source>
        <strain evidence="3 4">CV919-312</strain>
    </source>
</reference>
<dbReference type="OrthoDB" id="9342475at2"/>
<name>A0A0P7I145_9RHOB</name>
<evidence type="ECO:0000256" key="1">
    <source>
        <dbReference type="ARBA" id="ARBA00004613"/>
    </source>
</evidence>
<dbReference type="Gene3D" id="2.150.10.10">
    <property type="entry name" value="Serralysin-like metalloprotease, C-terminal"/>
    <property type="match status" value="2"/>
</dbReference>
<dbReference type="InterPro" id="IPR011049">
    <property type="entry name" value="Serralysin-like_metalloprot_C"/>
</dbReference>
<evidence type="ECO:0000313" key="4">
    <source>
        <dbReference type="Proteomes" id="UP000050471"/>
    </source>
</evidence>
<evidence type="ECO:0008006" key="5">
    <source>
        <dbReference type="Google" id="ProtNLM"/>
    </source>
</evidence>
<dbReference type="GO" id="GO:0005509">
    <property type="term" value="F:calcium ion binding"/>
    <property type="evidence" value="ECO:0007669"/>
    <property type="project" value="InterPro"/>
</dbReference>
<dbReference type="GO" id="GO:0005576">
    <property type="term" value="C:extracellular region"/>
    <property type="evidence" value="ECO:0007669"/>
    <property type="project" value="UniProtKB-SubCell"/>
</dbReference>
<dbReference type="RefSeq" id="WP_055192405.1">
    <property type="nucleotide sequence ID" value="NZ_FPBS01000050.1"/>
</dbReference>
<dbReference type="Proteomes" id="UP000050471">
    <property type="component" value="Unassembled WGS sequence"/>
</dbReference>
<proteinExistence type="predicted"/>
<comment type="subcellular location">
    <subcellularLocation>
        <location evidence="1">Secreted</location>
    </subcellularLocation>
</comment>
<dbReference type="STRING" id="154981.AKJ29_10250"/>
<comment type="caution">
    <text evidence="3">The sequence shown here is derived from an EMBL/GenBank/DDBJ whole genome shotgun (WGS) entry which is preliminary data.</text>
</comment>
<dbReference type="InterPro" id="IPR001343">
    <property type="entry name" value="Hemolysn_Ca-bd"/>
</dbReference>
<evidence type="ECO:0000313" key="3">
    <source>
        <dbReference type="EMBL" id="KPN62572.1"/>
    </source>
</evidence>
<dbReference type="SUPFAM" id="SSF51120">
    <property type="entry name" value="beta-Roll"/>
    <property type="match status" value="1"/>
</dbReference>
<protein>
    <recommendedName>
        <fullName evidence="5">Type I secretion protein</fullName>
    </recommendedName>
</protein>
<dbReference type="PRINTS" id="PR00313">
    <property type="entry name" value="CABNDNGRPT"/>
</dbReference>
<keyword evidence="4" id="KW-1185">Reference proteome</keyword>
<dbReference type="PANTHER" id="PTHR38340">
    <property type="entry name" value="S-LAYER PROTEIN"/>
    <property type="match status" value="1"/>
</dbReference>
<dbReference type="AlphaFoldDB" id="A0A0P7I145"/>
<accession>A0A0P7I145</accession>